<keyword evidence="1" id="KW-0812">Transmembrane</keyword>
<feature type="transmembrane region" description="Helical" evidence="1">
    <location>
        <begin position="109"/>
        <end position="134"/>
    </location>
</feature>
<protein>
    <submittedName>
        <fullName evidence="2">Unannotated protein</fullName>
    </submittedName>
</protein>
<feature type="transmembrane region" description="Helical" evidence="1">
    <location>
        <begin position="183"/>
        <end position="204"/>
    </location>
</feature>
<name>A0A6J6LUN9_9ZZZZ</name>
<evidence type="ECO:0000313" key="2">
    <source>
        <dbReference type="EMBL" id="CAB4665451.1"/>
    </source>
</evidence>
<keyword evidence="1" id="KW-0472">Membrane</keyword>
<dbReference type="GO" id="GO:0016780">
    <property type="term" value="F:phosphotransferase activity, for other substituted phosphate groups"/>
    <property type="evidence" value="ECO:0007669"/>
    <property type="project" value="InterPro"/>
</dbReference>
<gene>
    <name evidence="2" type="ORF">UFOPK2254_00994</name>
</gene>
<dbReference type="Pfam" id="PF01066">
    <property type="entry name" value="CDP-OH_P_transf"/>
    <property type="match status" value="1"/>
</dbReference>
<accession>A0A6J6LUN9</accession>
<sequence length="208" mass="22777">MLSYGEFARQWSSLHGNTATTGIVGGWLRISYRMARVACTLRISSNMLTYFGVLFALFTAIASTHWSAPLFLILSLVCDGIDGSVAILSKSSSSWGATLDAVADRISEALWAVAFYRLGVPLSWVLALASFAAFQEYARAKLISSGVQDIGLITPAERPVRASYLFLAMIAWHLEKTHEAASIFALILAVQQAISFVMVIRFAFSRLR</sequence>
<dbReference type="InterPro" id="IPR000462">
    <property type="entry name" value="CDP-OH_P_trans"/>
</dbReference>
<dbReference type="GO" id="GO:0016020">
    <property type="term" value="C:membrane"/>
    <property type="evidence" value="ECO:0007669"/>
    <property type="project" value="InterPro"/>
</dbReference>
<keyword evidence="1" id="KW-1133">Transmembrane helix</keyword>
<dbReference type="Gene3D" id="1.20.120.1760">
    <property type="match status" value="1"/>
</dbReference>
<dbReference type="AlphaFoldDB" id="A0A6J6LUN9"/>
<reference evidence="2" key="1">
    <citation type="submission" date="2020-05" db="EMBL/GenBank/DDBJ databases">
        <authorList>
            <person name="Chiriac C."/>
            <person name="Salcher M."/>
            <person name="Ghai R."/>
            <person name="Kavagutti S V."/>
        </authorList>
    </citation>
    <scope>NUCLEOTIDE SEQUENCE</scope>
</reference>
<evidence type="ECO:0000256" key="1">
    <source>
        <dbReference type="SAM" id="Phobius"/>
    </source>
</evidence>
<dbReference type="InterPro" id="IPR043130">
    <property type="entry name" value="CDP-OH_PTrfase_TM_dom"/>
</dbReference>
<proteinExistence type="predicted"/>
<feature type="transmembrane region" description="Helical" evidence="1">
    <location>
        <begin position="68"/>
        <end position="88"/>
    </location>
</feature>
<feature type="transmembrane region" description="Helical" evidence="1">
    <location>
        <begin position="43"/>
        <end position="62"/>
    </location>
</feature>
<dbReference type="GO" id="GO:0008654">
    <property type="term" value="P:phospholipid biosynthetic process"/>
    <property type="evidence" value="ECO:0007669"/>
    <property type="project" value="InterPro"/>
</dbReference>
<dbReference type="EMBL" id="CAEZWO010000100">
    <property type="protein sequence ID" value="CAB4665451.1"/>
    <property type="molecule type" value="Genomic_DNA"/>
</dbReference>
<organism evidence="2">
    <name type="scientific">freshwater metagenome</name>
    <dbReference type="NCBI Taxonomy" id="449393"/>
    <lineage>
        <taxon>unclassified sequences</taxon>
        <taxon>metagenomes</taxon>
        <taxon>ecological metagenomes</taxon>
    </lineage>
</organism>